<reference evidence="2" key="2">
    <citation type="submission" date="2022-08" db="EMBL/GenBank/DDBJ databases">
        <authorList>
            <person name="Dong C."/>
        </authorList>
    </citation>
    <scope>NUCLEOTIDE SEQUENCE</scope>
    <source>
        <strain evidence="2">59MF3M-4</strain>
    </source>
</reference>
<accession>A0A9X2WJ46</accession>
<name>A0A9X2WJ46_9GAMM</name>
<feature type="chain" id="PRO_5040755711" description="Nucleoside-specific outer membrane channel protein Tsx" evidence="1">
    <location>
        <begin position="21"/>
        <end position="245"/>
    </location>
</feature>
<organism evidence="2 3">
    <name type="scientific">Thalassolituus pacificus</name>
    <dbReference type="NCBI Taxonomy" id="2975440"/>
    <lineage>
        <taxon>Bacteria</taxon>
        <taxon>Pseudomonadati</taxon>
        <taxon>Pseudomonadota</taxon>
        <taxon>Gammaproteobacteria</taxon>
        <taxon>Oceanospirillales</taxon>
        <taxon>Oceanospirillaceae</taxon>
        <taxon>Thalassolituus</taxon>
    </lineage>
</organism>
<reference evidence="2" key="1">
    <citation type="journal article" date="2022" name="Front. Microbiol.">
        <title>Genome-based taxonomic rearrangement of Oceanobacter-related bacteria including the description of Thalassolituus hydrocarbonoclasticus sp. nov. and Thalassolituus pacificus sp. nov. and emended description of the genus Thalassolituus.</title>
        <authorList>
            <person name="Dong C."/>
            <person name="Wei L."/>
            <person name="Wang J."/>
            <person name="Lai Q."/>
            <person name="Huang Z."/>
            <person name="Shao Z."/>
        </authorList>
    </citation>
    <scope>NUCLEOTIDE SEQUENCE</scope>
    <source>
        <strain evidence="2">59MF3M-4</strain>
    </source>
</reference>
<dbReference type="AlphaFoldDB" id="A0A9X2WJ46"/>
<keyword evidence="1" id="KW-0732">Signal</keyword>
<dbReference type="Gene3D" id="2.40.230.20">
    <property type="entry name" value="Nucleoside-specific channel-forming protein, Tsx-like"/>
    <property type="match status" value="1"/>
</dbReference>
<dbReference type="InterPro" id="IPR036777">
    <property type="entry name" value="Channel_Tsx-like_sf"/>
</dbReference>
<evidence type="ECO:0000313" key="3">
    <source>
        <dbReference type="Proteomes" id="UP001147830"/>
    </source>
</evidence>
<keyword evidence="3" id="KW-1185">Reference proteome</keyword>
<sequence length="245" mass="26626">MKKQLLAMAVIAAASSAVQAEQFWADNSVSVLYGSDYKVDGPFNGDLQDDTFALTTYTLEHVSGHSWGGLFYFMDRHVGEDGFTATYSEFSPKVTLKSFEGGLVKNVNAAFTLESSSGGFDNYLYGVGADLNIPGMNFASATVFYALNDNTADDYQLTLTYGWSAGAFNIDGYIDYSTQVEADGNRGGSKANLHFNPQITYDLAPVIGKTFSKVKVGIEYSYWGNKYGIEGVDQNVVSALLKVHL</sequence>
<comment type="caution">
    <text evidence="2">The sequence shown here is derived from an EMBL/GenBank/DDBJ whole genome shotgun (WGS) entry which is preliminary data.</text>
</comment>
<dbReference type="Proteomes" id="UP001147830">
    <property type="component" value="Unassembled WGS sequence"/>
</dbReference>
<protein>
    <recommendedName>
        <fullName evidence="4">Nucleoside-specific outer membrane channel protein Tsx</fullName>
    </recommendedName>
</protein>
<dbReference type="GO" id="GO:0009279">
    <property type="term" value="C:cell outer membrane"/>
    <property type="evidence" value="ECO:0007669"/>
    <property type="project" value="InterPro"/>
</dbReference>
<evidence type="ECO:0008006" key="4">
    <source>
        <dbReference type="Google" id="ProtNLM"/>
    </source>
</evidence>
<gene>
    <name evidence="2" type="ORF">NYR02_19040</name>
</gene>
<dbReference type="EMBL" id="JAOANI010000032">
    <property type="protein sequence ID" value="MCT7361121.1"/>
    <property type="molecule type" value="Genomic_DNA"/>
</dbReference>
<proteinExistence type="predicted"/>
<dbReference type="SUPFAM" id="SSF111364">
    <property type="entry name" value="Tsx-like channel"/>
    <property type="match status" value="1"/>
</dbReference>
<evidence type="ECO:0000256" key="1">
    <source>
        <dbReference type="SAM" id="SignalP"/>
    </source>
</evidence>
<dbReference type="RefSeq" id="WP_260977949.1">
    <property type="nucleotide sequence ID" value="NZ_JAOANI010000032.1"/>
</dbReference>
<feature type="signal peptide" evidence="1">
    <location>
        <begin position="1"/>
        <end position="20"/>
    </location>
</feature>
<evidence type="ECO:0000313" key="2">
    <source>
        <dbReference type="EMBL" id="MCT7361121.1"/>
    </source>
</evidence>